<name>A0A0G1JE07_9BACT</name>
<organism evidence="2 3">
    <name type="scientific">Candidatus Uhrbacteria bacterium GW2011_GWF2_44_350</name>
    <dbReference type="NCBI Taxonomy" id="1619000"/>
    <lineage>
        <taxon>Bacteria</taxon>
        <taxon>Candidatus Uhriibacteriota</taxon>
    </lineage>
</organism>
<reference evidence="2 3" key="1">
    <citation type="journal article" date="2015" name="Nature">
        <title>rRNA introns, odd ribosomes, and small enigmatic genomes across a large radiation of phyla.</title>
        <authorList>
            <person name="Brown C.T."/>
            <person name="Hug L.A."/>
            <person name="Thomas B.C."/>
            <person name="Sharon I."/>
            <person name="Castelle C.J."/>
            <person name="Singh A."/>
            <person name="Wilkins M.J."/>
            <person name="Williams K.H."/>
            <person name="Banfield J.F."/>
        </authorList>
    </citation>
    <scope>NUCLEOTIDE SEQUENCE [LARGE SCALE GENOMIC DNA]</scope>
</reference>
<comment type="caution">
    <text evidence="2">The sequence shown here is derived from an EMBL/GenBank/DDBJ whole genome shotgun (WGS) entry which is preliminary data.</text>
</comment>
<evidence type="ECO:0000313" key="3">
    <source>
        <dbReference type="Proteomes" id="UP000034154"/>
    </source>
</evidence>
<accession>A0A0G1JE07</accession>
<keyword evidence="1" id="KW-0732">Signal</keyword>
<dbReference type="EMBL" id="LCJB01000043">
    <property type="protein sequence ID" value="KKT69866.1"/>
    <property type="molecule type" value="Genomic_DNA"/>
</dbReference>
<proteinExistence type="predicted"/>
<feature type="signal peptide" evidence="1">
    <location>
        <begin position="1"/>
        <end position="26"/>
    </location>
</feature>
<dbReference type="Proteomes" id="UP000034154">
    <property type="component" value="Unassembled WGS sequence"/>
</dbReference>
<feature type="chain" id="PRO_5002537838" evidence="1">
    <location>
        <begin position="27"/>
        <end position="255"/>
    </location>
</feature>
<dbReference type="AlphaFoldDB" id="A0A0G1JE07"/>
<sequence length="255" mass="28807">MKNFSLFLLFAVVVCGLAGIANVVRADMAPPTPAYPNTKLNVQVDLRSLYDRFAIIERSSRRGDEYYNITDNFITPDSYLMPNYLALEKDFFENSGGMEGLFTTTKGDDFTNTTPNDAAVLEANSYYFVIKKDDPLLESLFNERGIIENSTDAVFFPFNADYYTRQGEDDSTCQTGYTGGRKNCILGEEIVTYVPGEISGHEILLLNAESENQDITSISENFSDTTSEIVPEVVSESAPQLHWWQRFWNFIKSLF</sequence>
<evidence type="ECO:0000313" key="2">
    <source>
        <dbReference type="EMBL" id="KKT69866.1"/>
    </source>
</evidence>
<evidence type="ECO:0000256" key="1">
    <source>
        <dbReference type="SAM" id="SignalP"/>
    </source>
</evidence>
<protein>
    <submittedName>
        <fullName evidence="2">Uncharacterized protein</fullName>
    </submittedName>
</protein>
<gene>
    <name evidence="2" type="ORF">UW63_C0043G0011</name>
</gene>